<dbReference type="SUPFAM" id="SSF51338">
    <property type="entry name" value="Composite domain of metallo-dependent hydrolases"/>
    <property type="match status" value="1"/>
</dbReference>
<dbReference type="GO" id="GO:0005829">
    <property type="term" value="C:cytosol"/>
    <property type="evidence" value="ECO:0007669"/>
    <property type="project" value="TreeGrafter"/>
</dbReference>
<accession>A0A381MZI7</accession>
<dbReference type="EMBL" id="UINC01000033">
    <property type="protein sequence ID" value="SUZ47741.1"/>
    <property type="molecule type" value="Genomic_DNA"/>
</dbReference>
<dbReference type="Gene3D" id="3.20.20.140">
    <property type="entry name" value="Metal-dependent hydrolases"/>
    <property type="match status" value="1"/>
</dbReference>
<dbReference type="Pfam" id="PF07969">
    <property type="entry name" value="Amidohydro_3"/>
    <property type="match status" value="1"/>
</dbReference>
<proteinExistence type="predicted"/>
<dbReference type="GO" id="GO:0016812">
    <property type="term" value="F:hydrolase activity, acting on carbon-nitrogen (but not peptide) bonds, in cyclic amides"/>
    <property type="evidence" value="ECO:0007669"/>
    <property type="project" value="TreeGrafter"/>
</dbReference>
<organism evidence="2">
    <name type="scientific">marine metagenome</name>
    <dbReference type="NCBI Taxonomy" id="408172"/>
    <lineage>
        <taxon>unclassified sequences</taxon>
        <taxon>metagenomes</taxon>
        <taxon>ecological metagenomes</taxon>
    </lineage>
</organism>
<name>A0A381MZI7_9ZZZZ</name>
<dbReference type="SUPFAM" id="SSF51556">
    <property type="entry name" value="Metallo-dependent hydrolases"/>
    <property type="match status" value="1"/>
</dbReference>
<dbReference type="InterPro" id="IPR023100">
    <property type="entry name" value="D-aminoacylase_insert_dom_sf"/>
</dbReference>
<dbReference type="InterPro" id="IPR013108">
    <property type="entry name" value="Amidohydro_3"/>
</dbReference>
<evidence type="ECO:0000259" key="1">
    <source>
        <dbReference type="Pfam" id="PF07969"/>
    </source>
</evidence>
<dbReference type="CDD" id="cd01297">
    <property type="entry name" value="D-aminoacylase"/>
    <property type="match status" value="1"/>
</dbReference>
<feature type="domain" description="Amidohydrolase 3" evidence="1">
    <location>
        <begin position="45"/>
        <end position="466"/>
    </location>
</feature>
<reference evidence="2" key="1">
    <citation type="submission" date="2018-05" db="EMBL/GenBank/DDBJ databases">
        <authorList>
            <person name="Lanie J.A."/>
            <person name="Ng W.-L."/>
            <person name="Kazmierczak K.M."/>
            <person name="Andrzejewski T.M."/>
            <person name="Davidsen T.M."/>
            <person name="Wayne K.J."/>
            <person name="Tettelin H."/>
            <person name="Glass J.I."/>
            <person name="Rusch D."/>
            <person name="Podicherti R."/>
            <person name="Tsui H.-C.T."/>
            <person name="Winkler M.E."/>
        </authorList>
    </citation>
    <scope>NUCLEOTIDE SEQUENCE</scope>
</reference>
<dbReference type="PANTHER" id="PTHR11647:SF1">
    <property type="entry name" value="COLLAPSIN RESPONSE MEDIATOR PROTEIN"/>
    <property type="match status" value="1"/>
</dbReference>
<dbReference type="InterPro" id="IPR032466">
    <property type="entry name" value="Metal_Hydrolase"/>
</dbReference>
<gene>
    <name evidence="2" type="ORF">METZ01_LOCUS595</name>
</gene>
<evidence type="ECO:0000313" key="2">
    <source>
        <dbReference type="EMBL" id="SUZ47741.1"/>
    </source>
</evidence>
<dbReference type="Gene3D" id="3.30.1490.130">
    <property type="entry name" value="D-aminoacylase. Domain 3"/>
    <property type="match status" value="1"/>
</dbReference>
<dbReference type="InterPro" id="IPR050378">
    <property type="entry name" value="Metallo-dep_Hydrolases_sf"/>
</dbReference>
<protein>
    <recommendedName>
        <fullName evidence="1">Amidohydrolase 3 domain-containing protein</fullName>
    </recommendedName>
</protein>
<dbReference type="GO" id="GO:0016811">
    <property type="term" value="F:hydrolase activity, acting on carbon-nitrogen (but not peptide) bonds, in linear amides"/>
    <property type="evidence" value="ECO:0007669"/>
    <property type="project" value="InterPro"/>
</dbReference>
<dbReference type="Gene3D" id="2.30.40.10">
    <property type="entry name" value="Urease, subunit C, domain 1"/>
    <property type="match status" value="1"/>
</dbReference>
<sequence>MADTVIRNATIIDGTGAPRFGGDVSIEDGHISEIGDISTSSTALEVDGTDLVLAPGFVDVHTHDDGALLQHPDMTFKVSQGCTSVVVGNCGFSAIPAVAGQSTLDLSGVEAGWSDLDGYRSAVEGSNPAVNAMMLVGHNTVRTLEMKGERRAPNDDELSRMREHVELAMQQGACGFSTGLIYRPGRWSDTDEVLDLTKAVAPFGGIYATHMRNENDHLLEAVDEALYIGAEAGVAVQISHHKAAGKRNWGKVTESLAKIDAAVASGAQVTLDVYPYTAGSGPMVEYFDINNPDPELAQAIQLASCPAFRHYEGRMLTDIASELGITAPEAVQHVLTAPDGKQTICIQHIMDEGDVVTNLRHDRVMVGSDGIPDLTGRPHPRLFGTFPRVLGRYVREQAVIDLESAVRRMTSLSCDVHGLQDRGRVAVGNWADLVLFDPSTVLDIASYEDPKRESVGVNNVWVNGQMAFDNGHHTQAGAGRVLHYRQH</sequence>
<dbReference type="AlphaFoldDB" id="A0A381MZI7"/>
<dbReference type="InterPro" id="IPR011059">
    <property type="entry name" value="Metal-dep_hydrolase_composite"/>
</dbReference>
<dbReference type="PANTHER" id="PTHR11647">
    <property type="entry name" value="HYDRANTOINASE/DIHYDROPYRIMIDINASE FAMILY MEMBER"/>
    <property type="match status" value="1"/>
</dbReference>